<dbReference type="SMART" id="SM00422">
    <property type="entry name" value="HTH_MERR"/>
    <property type="match status" value="1"/>
</dbReference>
<feature type="coiled-coil region" evidence="2">
    <location>
        <begin position="75"/>
        <end position="102"/>
    </location>
</feature>
<dbReference type="InterPro" id="IPR000551">
    <property type="entry name" value="MerR-type_HTH_dom"/>
</dbReference>
<proteinExistence type="predicted"/>
<dbReference type="RefSeq" id="WP_160953997.1">
    <property type="nucleotide sequence ID" value="NZ_WWEQ01000061.1"/>
</dbReference>
<dbReference type="GO" id="GO:0003700">
    <property type="term" value="F:DNA-binding transcription factor activity"/>
    <property type="evidence" value="ECO:0007669"/>
    <property type="project" value="InterPro"/>
</dbReference>
<dbReference type="NCBIfam" id="NF047375">
    <property type="entry name" value="HeatShock_HspR"/>
    <property type="match status" value="1"/>
</dbReference>
<dbReference type="GO" id="GO:0003677">
    <property type="term" value="F:DNA binding"/>
    <property type="evidence" value="ECO:0007669"/>
    <property type="project" value="UniProtKB-KW"/>
</dbReference>
<evidence type="ECO:0000259" key="3">
    <source>
        <dbReference type="PROSITE" id="PS50937"/>
    </source>
</evidence>
<keyword evidence="5" id="KW-1185">Reference proteome</keyword>
<dbReference type="SUPFAM" id="SSF46955">
    <property type="entry name" value="Putative DNA-binding domain"/>
    <property type="match status" value="1"/>
</dbReference>
<feature type="domain" description="HTH merR-type" evidence="3">
    <location>
        <begin position="9"/>
        <end position="78"/>
    </location>
</feature>
<dbReference type="Proteomes" id="UP000469215">
    <property type="component" value="Unassembled WGS sequence"/>
</dbReference>
<accession>A0A6N9HAJ6</accession>
<dbReference type="EMBL" id="WWEQ01000061">
    <property type="protein sequence ID" value="MYM20582.1"/>
    <property type="molecule type" value="Genomic_DNA"/>
</dbReference>
<evidence type="ECO:0000256" key="1">
    <source>
        <dbReference type="ARBA" id="ARBA00023125"/>
    </source>
</evidence>
<evidence type="ECO:0000313" key="4">
    <source>
        <dbReference type="EMBL" id="MYM20582.1"/>
    </source>
</evidence>
<dbReference type="PROSITE" id="PS50937">
    <property type="entry name" value="HTH_MERR_2"/>
    <property type="match status" value="1"/>
</dbReference>
<evidence type="ECO:0000256" key="2">
    <source>
        <dbReference type="SAM" id="Coils"/>
    </source>
</evidence>
<dbReference type="Gene3D" id="1.10.1660.10">
    <property type="match status" value="1"/>
</dbReference>
<dbReference type="PRINTS" id="PR00040">
    <property type="entry name" value="HTHMERR"/>
</dbReference>
<dbReference type="Pfam" id="PF13411">
    <property type="entry name" value="MerR_1"/>
    <property type="match status" value="1"/>
</dbReference>
<name>A0A6N9HAJ6_9MICO</name>
<protein>
    <submittedName>
        <fullName evidence="4">MerR family transcriptional regulator</fullName>
    </submittedName>
</protein>
<comment type="caution">
    <text evidence="4">The sequence shown here is derived from an EMBL/GenBank/DDBJ whole genome shotgun (WGS) entry which is preliminary data.</text>
</comment>
<sequence>MQIDENAALYVISVAAELAGMHPQTLRQYDRMGLVTPKRAAGRGRRYSAEDVRRLRLIQQLSQEEGINLAGIRRILELSEEVRRAQRRASALSAQLRGMRERPSGADRVFAAGTSGDVVSIVHGRQRRRTGFAGALMPAGTLREAAGQ</sequence>
<dbReference type="PANTHER" id="PTHR30204:SF58">
    <property type="entry name" value="HTH-TYPE TRANSCRIPTIONAL REGULATOR YFMP"/>
    <property type="match status" value="1"/>
</dbReference>
<organism evidence="4 5">
    <name type="scientific">Brevibacterium rongguiense</name>
    <dbReference type="NCBI Taxonomy" id="2695267"/>
    <lineage>
        <taxon>Bacteria</taxon>
        <taxon>Bacillati</taxon>
        <taxon>Actinomycetota</taxon>
        <taxon>Actinomycetes</taxon>
        <taxon>Micrococcales</taxon>
        <taxon>Brevibacteriaceae</taxon>
        <taxon>Brevibacterium</taxon>
    </lineage>
</organism>
<dbReference type="InterPro" id="IPR047057">
    <property type="entry name" value="MerR_fam"/>
</dbReference>
<dbReference type="CDD" id="cd04766">
    <property type="entry name" value="HTH_HspR"/>
    <property type="match status" value="1"/>
</dbReference>
<evidence type="ECO:0000313" key="5">
    <source>
        <dbReference type="Proteomes" id="UP000469215"/>
    </source>
</evidence>
<gene>
    <name evidence="4" type="ORF">GSY69_11575</name>
</gene>
<dbReference type="PANTHER" id="PTHR30204">
    <property type="entry name" value="REDOX-CYCLING DRUG-SENSING TRANSCRIPTIONAL ACTIVATOR SOXR"/>
    <property type="match status" value="1"/>
</dbReference>
<keyword evidence="2" id="KW-0175">Coiled coil</keyword>
<reference evidence="4 5" key="1">
    <citation type="submission" date="2020-01" db="EMBL/GenBank/DDBJ databases">
        <authorList>
            <person name="Deng T."/>
        </authorList>
    </citation>
    <scope>NUCLEOTIDE SEQUENCE [LARGE SCALE GENOMIC DNA]</scope>
    <source>
        <strain evidence="4 5">5221</strain>
    </source>
</reference>
<keyword evidence="1" id="KW-0238">DNA-binding</keyword>
<dbReference type="InterPro" id="IPR009061">
    <property type="entry name" value="DNA-bd_dom_put_sf"/>
</dbReference>
<dbReference type="AlphaFoldDB" id="A0A6N9HAJ6"/>